<protein>
    <submittedName>
        <fullName evidence="1">Uncharacterized protein DUF3156</fullName>
    </submittedName>
</protein>
<evidence type="ECO:0000313" key="2">
    <source>
        <dbReference type="Proteomes" id="UP000295055"/>
    </source>
</evidence>
<accession>A0A4R3NRM7</accession>
<proteinExistence type="predicted"/>
<dbReference type="Pfam" id="PF11354">
    <property type="entry name" value="DUF3156"/>
    <property type="match status" value="1"/>
</dbReference>
<dbReference type="RefSeq" id="WP_243698990.1">
    <property type="nucleotide sequence ID" value="NZ_JAWIZF010000319.1"/>
</dbReference>
<dbReference type="EMBL" id="SMAS01000004">
    <property type="protein sequence ID" value="TCT34860.1"/>
    <property type="molecule type" value="Genomic_DNA"/>
</dbReference>
<gene>
    <name evidence="1" type="ORF">EC835_10414</name>
</gene>
<evidence type="ECO:0000313" key="1">
    <source>
        <dbReference type="EMBL" id="TCT34860.1"/>
    </source>
</evidence>
<reference evidence="1 2" key="1">
    <citation type="submission" date="2019-03" db="EMBL/GenBank/DDBJ databases">
        <title>Genomic analyses of the natural microbiome of Caenorhabditis elegans.</title>
        <authorList>
            <person name="Samuel B."/>
        </authorList>
    </citation>
    <scope>NUCLEOTIDE SEQUENCE [LARGE SCALE GENOMIC DNA]</scope>
    <source>
        <strain evidence="1 2">JUb102</strain>
    </source>
</reference>
<comment type="caution">
    <text evidence="1">The sequence shown here is derived from an EMBL/GenBank/DDBJ whole genome shotgun (WGS) entry which is preliminary data.</text>
</comment>
<sequence>MSLYVTLPKLSWWKRLTQKHLPTGYQAGLTLNRIEKDIAPYVCEWGAPGVLLIQLPQGIKVEVTERVKTLFMAFIVHSRFAVSGKCDSALVAQIDVKTAGSARKKHVQFTTQQTDGKFLVESLEQYPVIRQTFEELDFTHCHIAVKNGVWRCEIEPYTASEMVSRIPAARRYLRLTDQQRHRLLSALQLISQLMSQQTPHQ</sequence>
<dbReference type="InterPro" id="IPR021500">
    <property type="entry name" value="DUF3156"/>
</dbReference>
<dbReference type="Proteomes" id="UP000295055">
    <property type="component" value="Unassembled WGS sequence"/>
</dbReference>
<name>A0A4R3NRM7_9GAMM</name>
<organism evidence="1 2">
    <name type="scientific">Providencia alcalifaciens</name>
    <dbReference type="NCBI Taxonomy" id="126385"/>
    <lineage>
        <taxon>Bacteria</taxon>
        <taxon>Pseudomonadati</taxon>
        <taxon>Pseudomonadota</taxon>
        <taxon>Gammaproteobacteria</taxon>
        <taxon>Enterobacterales</taxon>
        <taxon>Morganellaceae</taxon>
        <taxon>Providencia</taxon>
    </lineage>
</organism>
<dbReference type="AlphaFoldDB" id="A0A4R3NRM7"/>